<dbReference type="UniPathway" id="UPA00232"/>
<accession>A0A229FWA5</accession>
<dbReference type="InterPro" id="IPR051205">
    <property type="entry name" value="UbiH/COQ6_monooxygenase"/>
</dbReference>
<dbReference type="Gene3D" id="3.30.9.10">
    <property type="entry name" value="D-Amino Acid Oxidase, subunit A, domain 2"/>
    <property type="match status" value="1"/>
</dbReference>
<dbReference type="InterPro" id="IPR010971">
    <property type="entry name" value="UbiH/COQ6"/>
</dbReference>
<evidence type="ECO:0000256" key="7">
    <source>
        <dbReference type="ARBA" id="ARBA00023033"/>
    </source>
</evidence>
<dbReference type="AlphaFoldDB" id="A0A229FWA5"/>
<dbReference type="InterPro" id="IPR018168">
    <property type="entry name" value="Ubi_Hdrlase_CS"/>
</dbReference>
<proteinExistence type="inferred from homology"/>
<dbReference type="Pfam" id="PF01494">
    <property type="entry name" value="FAD_binding_3"/>
    <property type="match status" value="1"/>
</dbReference>
<keyword evidence="7" id="KW-0503">Monooxygenase</keyword>
<dbReference type="InterPro" id="IPR036188">
    <property type="entry name" value="FAD/NAD-bd_sf"/>
</dbReference>
<dbReference type="EMBL" id="NJGG01000001">
    <property type="protein sequence ID" value="OXL15729.1"/>
    <property type="molecule type" value="Genomic_DNA"/>
</dbReference>
<keyword evidence="10" id="KW-1185">Reference proteome</keyword>
<evidence type="ECO:0000256" key="2">
    <source>
        <dbReference type="ARBA" id="ARBA00004749"/>
    </source>
</evidence>
<comment type="pathway">
    <text evidence="2">Cofactor biosynthesis; ubiquinone biosynthesis.</text>
</comment>
<keyword evidence="9" id="KW-0830">Ubiquinone</keyword>
<evidence type="ECO:0000256" key="1">
    <source>
        <dbReference type="ARBA" id="ARBA00001974"/>
    </source>
</evidence>
<dbReference type="NCBIfam" id="TIGR01988">
    <property type="entry name" value="Ubi-OHases"/>
    <property type="match status" value="1"/>
</dbReference>
<dbReference type="PRINTS" id="PR00420">
    <property type="entry name" value="RNGMNOXGNASE"/>
</dbReference>
<dbReference type="PANTHER" id="PTHR43876:SF7">
    <property type="entry name" value="UBIQUINONE BIOSYNTHESIS MONOOXYGENASE COQ6, MITOCHONDRIAL"/>
    <property type="match status" value="1"/>
</dbReference>
<dbReference type="InterPro" id="IPR002938">
    <property type="entry name" value="FAD-bd"/>
</dbReference>
<dbReference type="PROSITE" id="PS01304">
    <property type="entry name" value="UBIH"/>
    <property type="match status" value="1"/>
</dbReference>
<keyword evidence="6" id="KW-0560">Oxidoreductase</keyword>
<dbReference type="GO" id="GO:0071949">
    <property type="term" value="F:FAD binding"/>
    <property type="evidence" value="ECO:0007669"/>
    <property type="project" value="InterPro"/>
</dbReference>
<evidence type="ECO:0000256" key="4">
    <source>
        <dbReference type="ARBA" id="ARBA00022630"/>
    </source>
</evidence>
<keyword evidence="4" id="KW-0285">Flavoprotein</keyword>
<organism evidence="9 10">
    <name type="scientific">Polynucleobacter cosmopolitanus</name>
    <dbReference type="NCBI Taxonomy" id="351345"/>
    <lineage>
        <taxon>Bacteria</taxon>
        <taxon>Pseudomonadati</taxon>
        <taxon>Pseudomonadota</taxon>
        <taxon>Betaproteobacteria</taxon>
        <taxon>Burkholderiales</taxon>
        <taxon>Burkholderiaceae</taxon>
        <taxon>Polynucleobacter</taxon>
    </lineage>
</organism>
<reference evidence="9 10" key="1">
    <citation type="submission" date="2017-06" db="EMBL/GenBank/DDBJ databases">
        <title>Reclassification of a Polynucleobacter cosmopolitanus strain isolated from tropical Lake Victoria as Polynucleobacter victoriensis comb. nov.</title>
        <authorList>
            <person name="Hahn M.W."/>
        </authorList>
    </citation>
    <scope>NUCLEOTIDE SEQUENCE [LARGE SCALE GENOMIC DNA]</scope>
    <source>
        <strain evidence="9 10">MWH-MoIso2</strain>
    </source>
</reference>
<evidence type="ECO:0000256" key="3">
    <source>
        <dbReference type="ARBA" id="ARBA00005349"/>
    </source>
</evidence>
<protein>
    <submittedName>
        <fullName evidence="9">Ubiquinone biosynthesis protein UbiH</fullName>
    </submittedName>
</protein>
<dbReference type="RefSeq" id="WP_089514768.1">
    <property type="nucleotide sequence ID" value="NZ_NJGG01000001.1"/>
</dbReference>
<dbReference type="PROSITE" id="PS51257">
    <property type="entry name" value="PROKAR_LIPOPROTEIN"/>
    <property type="match status" value="1"/>
</dbReference>
<feature type="domain" description="FAD-binding" evidence="8">
    <location>
        <begin position="182"/>
        <end position="314"/>
    </location>
</feature>
<dbReference type="GO" id="GO:0004497">
    <property type="term" value="F:monooxygenase activity"/>
    <property type="evidence" value="ECO:0007669"/>
    <property type="project" value="UniProtKB-KW"/>
</dbReference>
<dbReference type="GO" id="GO:0006744">
    <property type="term" value="P:ubiquinone biosynthetic process"/>
    <property type="evidence" value="ECO:0007669"/>
    <property type="project" value="UniProtKB-UniPathway"/>
</dbReference>
<dbReference type="Proteomes" id="UP000215188">
    <property type="component" value="Unassembled WGS sequence"/>
</dbReference>
<evidence type="ECO:0000259" key="8">
    <source>
        <dbReference type="Pfam" id="PF01494"/>
    </source>
</evidence>
<comment type="similarity">
    <text evidence="3">Belongs to the UbiH/COQ6 family.</text>
</comment>
<dbReference type="Gene3D" id="3.50.50.60">
    <property type="entry name" value="FAD/NAD(P)-binding domain"/>
    <property type="match status" value="2"/>
</dbReference>
<comment type="cofactor">
    <cofactor evidence="1">
        <name>FAD</name>
        <dbReference type="ChEBI" id="CHEBI:57692"/>
    </cofactor>
</comment>
<comment type="caution">
    <text evidence="9">The sequence shown here is derived from an EMBL/GenBank/DDBJ whole genome shotgun (WGS) entry which is preliminary data.</text>
</comment>
<gene>
    <name evidence="9" type="ORF">AOC33_01110</name>
</gene>
<keyword evidence="5" id="KW-0274">FAD</keyword>
<dbReference type="PANTHER" id="PTHR43876">
    <property type="entry name" value="UBIQUINONE BIOSYNTHESIS MONOOXYGENASE COQ6, MITOCHONDRIAL"/>
    <property type="match status" value="1"/>
</dbReference>
<dbReference type="OrthoDB" id="9769565at2"/>
<sequence>MKKIAIIGAGPVGLACANWVLSKQPDAHLHLFDRLPEADDSIKQGDSRGIAVSQGSHLLLKTIDAWPTPSPAIHTIHISHRGHFGKAIVRREELQQDALGHIVRYADIHLALRQALKKIAVQSPNFQWHFNQANDQLNLDQLGDVIIHAEGGLFKQQDWQEIYRDYQQSAIVGWVKTNQVNHNMAWERFTDEGPLALLPNHQGPEYLNLVWCGSPASTERRLQLDKATFIKELQEAFGSRAGTFIEAAELRSYQLGLNARKKIIDKHEVWIGNAAQTMHPVAGQGLNLGLRDAHTLADVLCEENDVHLALERYQELRKKDRKATIGATDFLARVFTSKLKPVIWGRGIALSSLQLLSPLKQSITRQMMFGQR</sequence>
<evidence type="ECO:0000313" key="9">
    <source>
        <dbReference type="EMBL" id="OXL15729.1"/>
    </source>
</evidence>
<dbReference type="SUPFAM" id="SSF51905">
    <property type="entry name" value="FAD/NAD(P)-binding domain"/>
    <property type="match status" value="1"/>
</dbReference>
<evidence type="ECO:0000256" key="6">
    <source>
        <dbReference type="ARBA" id="ARBA00023002"/>
    </source>
</evidence>
<evidence type="ECO:0000313" key="10">
    <source>
        <dbReference type="Proteomes" id="UP000215188"/>
    </source>
</evidence>
<dbReference type="GO" id="GO:0016705">
    <property type="term" value="F:oxidoreductase activity, acting on paired donors, with incorporation or reduction of molecular oxygen"/>
    <property type="evidence" value="ECO:0007669"/>
    <property type="project" value="InterPro"/>
</dbReference>
<evidence type="ECO:0000256" key="5">
    <source>
        <dbReference type="ARBA" id="ARBA00022827"/>
    </source>
</evidence>
<name>A0A229FWA5_9BURK</name>